<organism evidence="1 2">
    <name type="scientific">Rhodovibrio sodomensis</name>
    <dbReference type="NCBI Taxonomy" id="1088"/>
    <lineage>
        <taxon>Bacteria</taxon>
        <taxon>Pseudomonadati</taxon>
        <taxon>Pseudomonadota</taxon>
        <taxon>Alphaproteobacteria</taxon>
        <taxon>Rhodospirillales</taxon>
        <taxon>Rhodovibrionaceae</taxon>
        <taxon>Rhodovibrio</taxon>
    </lineage>
</organism>
<comment type="caution">
    <text evidence="1">The sequence shown here is derived from an EMBL/GenBank/DDBJ whole genome shotgun (WGS) entry which is preliminary data.</text>
</comment>
<reference evidence="1 2" key="1">
    <citation type="journal article" date="2020" name="Microorganisms">
        <title>Osmotic Adaptation and Compatible Solute Biosynthesis of Phototrophic Bacteria as Revealed from Genome Analyses.</title>
        <authorList>
            <person name="Imhoff J.F."/>
            <person name="Rahn T."/>
            <person name="Kunzel S."/>
            <person name="Keller A."/>
            <person name="Neulinger S.C."/>
        </authorList>
    </citation>
    <scope>NUCLEOTIDE SEQUENCE [LARGE SCALE GENOMIC DNA]</scope>
    <source>
        <strain evidence="1 2">DSM 9895</strain>
    </source>
</reference>
<dbReference type="Proteomes" id="UP001296873">
    <property type="component" value="Unassembled WGS sequence"/>
</dbReference>
<accession>A0ABS1D8F5</accession>
<dbReference type="EMBL" id="NRRL01000001">
    <property type="protein sequence ID" value="MBK1666687.1"/>
    <property type="molecule type" value="Genomic_DNA"/>
</dbReference>
<sequence length="178" mass="19040">MSEQDPIEIILDAQEPGHAIDFAAAKLCGDAPRNAILGTPDHEDCVDWTTPEYDRMQAALRDARDRAHRRRVRACYPDAQFGMLQAYSHHVQHALTLAPGGAEAWRLRLERTPGASGGWMAWLIDETGGRIFEGRSSTADTSGALATLKAAARAHRADVPDSAGDAVAIDADPGSAAA</sequence>
<evidence type="ECO:0000313" key="1">
    <source>
        <dbReference type="EMBL" id="MBK1666687.1"/>
    </source>
</evidence>
<proteinExistence type="predicted"/>
<name>A0ABS1D8F5_9PROT</name>
<evidence type="ECO:0008006" key="3">
    <source>
        <dbReference type="Google" id="ProtNLM"/>
    </source>
</evidence>
<keyword evidence="2" id="KW-1185">Reference proteome</keyword>
<gene>
    <name evidence="1" type="ORF">CKO28_01335</name>
</gene>
<dbReference type="RefSeq" id="WP_200338742.1">
    <property type="nucleotide sequence ID" value="NZ_NRRL01000001.1"/>
</dbReference>
<evidence type="ECO:0000313" key="2">
    <source>
        <dbReference type="Proteomes" id="UP001296873"/>
    </source>
</evidence>
<protein>
    <recommendedName>
        <fullName evidence="3">DUF1508 domain-containing protein</fullName>
    </recommendedName>
</protein>